<dbReference type="Proteomes" id="UP000030651">
    <property type="component" value="Unassembled WGS sequence"/>
</dbReference>
<dbReference type="RefSeq" id="XP_007830088.1">
    <property type="nucleotide sequence ID" value="XM_007831897.1"/>
</dbReference>
<sequence>MEEHPEFSKLLANPAQGTSTTAWAAVSKESEGECGLYLHETGEPQLAPAHAPSYSDGYGANTFNPESEKKLWVKSLELLGLSDD</sequence>
<dbReference type="OrthoDB" id="191139at2759"/>
<dbReference type="GeneID" id="19268329"/>
<reference evidence="2" key="1">
    <citation type="journal article" date="2015" name="BMC Genomics">
        <title>Genomic and transcriptomic analysis of the endophytic fungus Pestalotiopsis fici reveals its lifestyle and high potential for synthesis of natural products.</title>
        <authorList>
            <person name="Wang X."/>
            <person name="Zhang X."/>
            <person name="Liu L."/>
            <person name="Xiang M."/>
            <person name="Wang W."/>
            <person name="Sun X."/>
            <person name="Che Y."/>
            <person name="Guo L."/>
            <person name="Liu G."/>
            <person name="Guo L."/>
            <person name="Wang C."/>
            <person name="Yin W.B."/>
            <person name="Stadler M."/>
            <person name="Zhang X."/>
            <person name="Liu X."/>
        </authorList>
    </citation>
    <scope>NUCLEOTIDE SEQUENCE [LARGE SCALE GENOMIC DNA]</scope>
    <source>
        <strain evidence="2">W106-1 / CGMCC3.15140</strain>
    </source>
</reference>
<name>W3XJB1_PESFW</name>
<dbReference type="OMA" id="HETGEPQ"/>
<keyword evidence="2" id="KW-1185">Reference proteome</keyword>
<gene>
    <name evidence="1" type="ORF">PFICI_03316</name>
</gene>
<dbReference type="HOGENOM" id="CLU_2528205_0_0_1"/>
<accession>W3XJB1</accession>
<dbReference type="AlphaFoldDB" id="W3XJB1"/>
<dbReference type="InParanoid" id="W3XJB1"/>
<dbReference type="EMBL" id="KI912110">
    <property type="protein sequence ID" value="ETS85291.1"/>
    <property type="molecule type" value="Genomic_DNA"/>
</dbReference>
<dbReference type="KEGG" id="pfy:PFICI_03316"/>
<proteinExistence type="predicted"/>
<organism evidence="1 2">
    <name type="scientific">Pestalotiopsis fici (strain W106-1 / CGMCC3.15140)</name>
    <dbReference type="NCBI Taxonomy" id="1229662"/>
    <lineage>
        <taxon>Eukaryota</taxon>
        <taxon>Fungi</taxon>
        <taxon>Dikarya</taxon>
        <taxon>Ascomycota</taxon>
        <taxon>Pezizomycotina</taxon>
        <taxon>Sordariomycetes</taxon>
        <taxon>Xylariomycetidae</taxon>
        <taxon>Amphisphaeriales</taxon>
        <taxon>Sporocadaceae</taxon>
        <taxon>Pestalotiopsis</taxon>
    </lineage>
</organism>
<evidence type="ECO:0000313" key="1">
    <source>
        <dbReference type="EMBL" id="ETS85291.1"/>
    </source>
</evidence>
<protein>
    <submittedName>
        <fullName evidence="1">Uncharacterized protein</fullName>
    </submittedName>
</protein>
<evidence type="ECO:0000313" key="2">
    <source>
        <dbReference type="Proteomes" id="UP000030651"/>
    </source>
</evidence>